<evidence type="ECO:0000313" key="1">
    <source>
        <dbReference type="EMBL" id="KAF6233318.1"/>
    </source>
</evidence>
<keyword evidence="2" id="KW-1185">Reference proteome</keyword>
<protein>
    <submittedName>
        <fullName evidence="1">Uncharacterized protein</fullName>
    </submittedName>
</protein>
<sequence>MDIKDAAMISNNTHLTVHAYLTTKSNTDEVTNMWDVDVVAPKKTADNDLKIEKDEYFEKRKQKHVNNWNMANLQEFDEPTELSRVHLGDNFITVLPPDYDPKVKTTQEAVGEEMRVRKALEEKGQKLLGEI</sequence>
<name>A0A8H6FRF5_9LECA</name>
<dbReference type="GeneID" id="59290098"/>
<dbReference type="Proteomes" id="UP000578531">
    <property type="component" value="Unassembled WGS sequence"/>
</dbReference>
<dbReference type="EMBL" id="JACCJC010000039">
    <property type="protein sequence ID" value="KAF6233318.1"/>
    <property type="molecule type" value="Genomic_DNA"/>
</dbReference>
<dbReference type="RefSeq" id="XP_037162739.1">
    <property type="nucleotide sequence ID" value="XM_037310342.1"/>
</dbReference>
<organism evidence="1 2">
    <name type="scientific">Letharia columbiana</name>
    <dbReference type="NCBI Taxonomy" id="112416"/>
    <lineage>
        <taxon>Eukaryota</taxon>
        <taxon>Fungi</taxon>
        <taxon>Dikarya</taxon>
        <taxon>Ascomycota</taxon>
        <taxon>Pezizomycotina</taxon>
        <taxon>Lecanoromycetes</taxon>
        <taxon>OSLEUM clade</taxon>
        <taxon>Lecanoromycetidae</taxon>
        <taxon>Lecanorales</taxon>
        <taxon>Lecanorineae</taxon>
        <taxon>Parmeliaceae</taxon>
        <taxon>Letharia</taxon>
    </lineage>
</organism>
<gene>
    <name evidence="1" type="ORF">HO173_008442</name>
</gene>
<comment type="caution">
    <text evidence="1">The sequence shown here is derived from an EMBL/GenBank/DDBJ whole genome shotgun (WGS) entry which is preliminary data.</text>
</comment>
<evidence type="ECO:0000313" key="2">
    <source>
        <dbReference type="Proteomes" id="UP000578531"/>
    </source>
</evidence>
<accession>A0A8H6FRF5</accession>
<dbReference type="AlphaFoldDB" id="A0A8H6FRF5"/>
<proteinExistence type="predicted"/>
<reference evidence="1 2" key="1">
    <citation type="journal article" date="2020" name="Genomics">
        <title>Complete, high-quality genomes from long-read metagenomic sequencing of two wolf lichen thalli reveals enigmatic genome architecture.</title>
        <authorList>
            <person name="McKenzie S.K."/>
            <person name="Walston R.F."/>
            <person name="Allen J.L."/>
        </authorList>
    </citation>
    <scope>NUCLEOTIDE SEQUENCE [LARGE SCALE GENOMIC DNA]</scope>
    <source>
        <strain evidence="1">WasteWater2</strain>
    </source>
</reference>